<dbReference type="Proteomes" id="UP000298513">
    <property type="component" value="Unassembled WGS sequence"/>
</dbReference>
<protein>
    <submittedName>
        <fullName evidence="1">DUF2071 domain-containing protein</fullName>
    </submittedName>
</protein>
<dbReference type="Gene3D" id="2.40.400.10">
    <property type="entry name" value="Acetoacetate decarboxylase-like"/>
    <property type="match status" value="1"/>
</dbReference>
<keyword evidence="2" id="KW-1185">Reference proteome</keyword>
<dbReference type="PANTHER" id="PTHR39186:SF1">
    <property type="entry name" value="DUF2071 DOMAIN-CONTAINING PROTEIN"/>
    <property type="match status" value="1"/>
</dbReference>
<name>A0A4Z1DNY3_STRGP</name>
<dbReference type="SUPFAM" id="SSF160104">
    <property type="entry name" value="Acetoacetate decarboxylase-like"/>
    <property type="match status" value="1"/>
</dbReference>
<proteinExistence type="predicted"/>
<dbReference type="AlphaFoldDB" id="A0A4Z1DNY3"/>
<reference evidence="1 2" key="1">
    <citation type="submission" date="2019-04" db="EMBL/GenBank/DDBJ databases">
        <title>Streptomyces sp. nov. Bv016 isolated from bark of Buahinia variegata.</title>
        <authorList>
            <person name="Kanchanasin P."/>
            <person name="Tanasupawat S."/>
            <person name="Yuki M."/>
            <person name="Kudo T."/>
        </authorList>
    </citation>
    <scope>NUCLEOTIDE SEQUENCE [LARGE SCALE GENOMIC DNA]</scope>
    <source>
        <strain evidence="1 2">JCM 4765</strain>
    </source>
</reference>
<comment type="caution">
    <text evidence="1">The sequence shown here is derived from an EMBL/GenBank/DDBJ whole genome shotgun (WGS) entry which is preliminary data.</text>
</comment>
<dbReference type="EMBL" id="SRRU01000003">
    <property type="protein sequence ID" value="TGN84802.1"/>
    <property type="molecule type" value="Genomic_DNA"/>
</dbReference>
<accession>A0A4Z1DNY3</accession>
<dbReference type="InterPro" id="IPR023375">
    <property type="entry name" value="ADC_dom_sf"/>
</dbReference>
<dbReference type="InterPro" id="IPR018644">
    <property type="entry name" value="DUF2071"/>
</dbReference>
<evidence type="ECO:0000313" key="1">
    <source>
        <dbReference type="EMBL" id="TGN84802.1"/>
    </source>
</evidence>
<sequence length="264" mass="29657">MGHGTRRVQAGYVVTADASAHVEDITPLPPRPLPHILFRQWWRELVFLHWAADPDEVARLLPPGTSPDFHLGRTYVGLVFFRMDHLALGRGPALPYLGSFGEVNVRLYSRDALGRRGVVFRSLDCDRLLPVLTARAAFGLPYRWARIRARRTDSGISYDSLRRDGSGAGARVRAEVSAEPYEANALEEFLTCRWGLHAQFRGRTYYLPNLHPRWTFTRAELTSYDETAIAAAGLRTPREDPVSVLYAPGVPVRFGPPLRLPRGS</sequence>
<dbReference type="PANTHER" id="PTHR39186">
    <property type="entry name" value="DUF2071 FAMILY PROTEIN"/>
    <property type="match status" value="1"/>
</dbReference>
<organism evidence="1 2">
    <name type="scientific">Streptomyces griseoluteus</name>
    <dbReference type="NCBI Taxonomy" id="29306"/>
    <lineage>
        <taxon>Bacteria</taxon>
        <taxon>Bacillati</taxon>
        <taxon>Actinomycetota</taxon>
        <taxon>Actinomycetes</taxon>
        <taxon>Kitasatosporales</taxon>
        <taxon>Streptomycetaceae</taxon>
        <taxon>Streptomyces</taxon>
    </lineage>
</organism>
<evidence type="ECO:0000313" key="2">
    <source>
        <dbReference type="Proteomes" id="UP000298513"/>
    </source>
</evidence>
<dbReference type="Pfam" id="PF09844">
    <property type="entry name" value="DUF2071"/>
    <property type="match status" value="1"/>
</dbReference>
<gene>
    <name evidence="1" type="ORF">E5082_10675</name>
</gene>